<evidence type="ECO:0000313" key="4">
    <source>
        <dbReference type="Proteomes" id="UP000078284"/>
    </source>
</evidence>
<feature type="coiled-coil region" evidence="1">
    <location>
        <begin position="844"/>
        <end position="871"/>
    </location>
</feature>
<dbReference type="Pfam" id="PF00646">
    <property type="entry name" value="F-box"/>
    <property type="match status" value="2"/>
</dbReference>
<dbReference type="InterPro" id="IPR032675">
    <property type="entry name" value="LRR_dom_sf"/>
</dbReference>
<dbReference type="EMBL" id="LUHQ01000003">
    <property type="protein sequence ID" value="OAP05898.1"/>
    <property type="molecule type" value="Genomic_DNA"/>
</dbReference>
<dbReference type="Proteomes" id="UP000078284">
    <property type="component" value="Chromosome 3"/>
</dbReference>
<dbReference type="InterPro" id="IPR050232">
    <property type="entry name" value="FBL13/AtMIF1-like"/>
</dbReference>
<dbReference type="InterPro" id="IPR036047">
    <property type="entry name" value="F-box-like_dom_sf"/>
</dbReference>
<dbReference type="PROSITE" id="PS50181">
    <property type="entry name" value="FBOX"/>
    <property type="match status" value="2"/>
</dbReference>
<dbReference type="ExpressionAtlas" id="A0A178VJI6">
    <property type="expression patterns" value="baseline and differential"/>
</dbReference>
<dbReference type="Gene3D" id="3.80.10.10">
    <property type="entry name" value="Ribonuclease Inhibitor"/>
    <property type="match status" value="2"/>
</dbReference>
<dbReference type="InterPro" id="IPR006566">
    <property type="entry name" value="FBD"/>
</dbReference>
<comment type="caution">
    <text evidence="3">The sequence shown here is derived from an EMBL/GenBank/DDBJ whole genome shotgun (WGS) entry which is preliminary data.</text>
</comment>
<evidence type="ECO:0000313" key="3">
    <source>
        <dbReference type="EMBL" id="OAP05898.1"/>
    </source>
</evidence>
<sequence length="881" mass="101100">MEQKCKIGGEGLRNRGLVNEEDRISELPEALLLLILSSLPTETVIATSVLSKQWKSLWKLVPNLKFDSKYHYHYTFSDNVFRSLISHKAPVLDSLHLKVEDKDDALDVGILIGIAFSRHMRKFVLKITLLEESFVRFPSAWCSCNDTLEILELKYCILLDFPSLVCLKSLRKLYLYHVRFNDEESVCNLLCGCPSLEDLVVHRHSTTDVESYTIAVPSLQRLTIYDDYYGEGVGGYVINAPSLKYLNIDGFNGLEFCLIEKAPELVEAKISAVFEIANENIMDSLTSAKCLSLHLAPFKIKYPTGKIFYQLLSLELRAYSYEWWNLLWFMLDSSPKLQILKLVDPYQFPKEDCSVGWEWSRPKCVPECLLFHLETFVWTRYEWQREDEKAVATYILKNARCLKKATLSTKPIGSEELEKLGKRREMLNELATQASPSNSCNLVKTDGLNLSIRDAVKEDRISELPEDLLLQILSDIPTENVIATSVLSKRWRSLWKMVPNLTFDFTFDPKYHQTFSENLYRSLTSHEASVLESLQLNFTRGIDGLNIGMWIATAYVRHVRKLVLVSFGDVRDKRARFRSALFNFNDTLDILEIQDYILLDLPSPVCLKSLRELRLYEVHFKDEASVCNLLCGCPSLEVLSVHRERNVDVETFTIVVPSLQRLTIYDFCIGGGKGGYVINAPSLKYLNIVGFEGLDFCLIENAPELVEAEISDVSHIANENILESLTSVKRLSLESPIKIKFPTGKVFDQLVYLDVLTKEREWWNLLSRMLESSPKLQILKLTGLSCIEKGLDGQNWNPPKCVPECLLFHLEKFLWTGYEWQRGDEKEVATYILENARLLKKATFSTKRIDLENLEKRREMLNELASVARASDSCHLVFHSI</sequence>
<organism evidence="3 4">
    <name type="scientific">Arabidopsis thaliana</name>
    <name type="common">Mouse-ear cress</name>
    <dbReference type="NCBI Taxonomy" id="3702"/>
    <lineage>
        <taxon>Eukaryota</taxon>
        <taxon>Viridiplantae</taxon>
        <taxon>Streptophyta</taxon>
        <taxon>Embryophyta</taxon>
        <taxon>Tracheophyta</taxon>
        <taxon>Spermatophyta</taxon>
        <taxon>Magnoliopsida</taxon>
        <taxon>eudicotyledons</taxon>
        <taxon>Gunneridae</taxon>
        <taxon>Pentapetalae</taxon>
        <taxon>rosids</taxon>
        <taxon>malvids</taxon>
        <taxon>Brassicales</taxon>
        <taxon>Brassicaceae</taxon>
        <taxon>Camelineae</taxon>
        <taxon>Arabidopsis</taxon>
    </lineage>
</organism>
<dbReference type="SUPFAM" id="SSF81383">
    <property type="entry name" value="F-box domain"/>
    <property type="match status" value="2"/>
</dbReference>
<dbReference type="FunFam" id="3.80.10.10:FF:002779">
    <property type="entry name" value="FBD-associated F-box protein At3g49020"/>
    <property type="match status" value="1"/>
</dbReference>
<feature type="domain" description="F-box" evidence="2">
    <location>
        <begin position="21"/>
        <end position="84"/>
    </location>
</feature>
<evidence type="ECO:0000256" key="1">
    <source>
        <dbReference type="SAM" id="Coils"/>
    </source>
</evidence>
<accession>A0A178VJI6</accession>
<evidence type="ECO:0000259" key="2">
    <source>
        <dbReference type="PROSITE" id="PS50181"/>
    </source>
</evidence>
<dbReference type="SUPFAM" id="SSF52058">
    <property type="entry name" value="L domain-like"/>
    <property type="match status" value="2"/>
</dbReference>
<feature type="domain" description="F-box" evidence="2">
    <location>
        <begin position="458"/>
        <end position="506"/>
    </location>
</feature>
<dbReference type="Pfam" id="PF08387">
    <property type="entry name" value="FBD"/>
    <property type="match status" value="2"/>
</dbReference>
<dbReference type="CDD" id="cd22160">
    <property type="entry name" value="F-box_AtFBL13-like"/>
    <property type="match status" value="1"/>
</dbReference>
<dbReference type="AlphaFoldDB" id="A0A178VJI6"/>
<dbReference type="InterPro" id="IPR055411">
    <property type="entry name" value="LRR_FXL15/At3g58940/PEG3-like"/>
</dbReference>
<name>A0A178VJI6_ARATH</name>
<dbReference type="InterPro" id="IPR053781">
    <property type="entry name" value="F-box_AtFBL13-like"/>
</dbReference>
<dbReference type="InterPro" id="IPR001810">
    <property type="entry name" value="F-box_dom"/>
</dbReference>
<dbReference type="SMART" id="SM00579">
    <property type="entry name" value="FBD"/>
    <property type="match status" value="2"/>
</dbReference>
<keyword evidence="1" id="KW-0175">Coiled coil</keyword>
<dbReference type="PANTHER" id="PTHR31900:SF34">
    <property type="entry name" value="EMB|CAB62440.1-RELATED"/>
    <property type="match status" value="1"/>
</dbReference>
<proteinExistence type="predicted"/>
<dbReference type="SMART" id="SM00256">
    <property type="entry name" value="FBOX"/>
    <property type="match status" value="2"/>
</dbReference>
<reference evidence="4" key="1">
    <citation type="journal article" date="2016" name="Proc. Natl. Acad. Sci. U.S.A.">
        <title>Chromosome-level assembly of Arabidopsis thaliana Ler reveals the extent of translocation and inversion polymorphisms.</title>
        <authorList>
            <person name="Zapata L."/>
            <person name="Ding J."/>
            <person name="Willing E.M."/>
            <person name="Hartwig B."/>
            <person name="Bezdan D."/>
            <person name="Jiao W.B."/>
            <person name="Patel V."/>
            <person name="Velikkakam James G."/>
            <person name="Koornneef M."/>
            <person name="Ossowski S."/>
            <person name="Schneeberger K."/>
        </authorList>
    </citation>
    <scope>NUCLEOTIDE SEQUENCE [LARGE SCALE GENOMIC DNA]</scope>
    <source>
        <strain evidence="4">cv. Landsberg erecta</strain>
    </source>
</reference>
<gene>
    <name evidence="3" type="ordered locus">AXX17_At3g43170</name>
</gene>
<dbReference type="Gene3D" id="1.20.1280.50">
    <property type="match status" value="2"/>
</dbReference>
<dbReference type="Pfam" id="PF24758">
    <property type="entry name" value="LRR_At5g56370"/>
    <property type="match status" value="2"/>
</dbReference>
<protein>
    <recommendedName>
        <fullName evidence="2">F-box domain-containing protein</fullName>
    </recommendedName>
</protein>
<dbReference type="PANTHER" id="PTHR31900">
    <property type="entry name" value="F-BOX/RNI SUPERFAMILY PROTEIN-RELATED"/>
    <property type="match status" value="1"/>
</dbReference>